<proteinExistence type="predicted"/>
<evidence type="ECO:0000313" key="2">
    <source>
        <dbReference type="EMBL" id="SIS67050.1"/>
    </source>
</evidence>
<accession>A0A1N7L072</accession>
<dbReference type="SUPFAM" id="SSF46955">
    <property type="entry name" value="Putative DNA-binding domain"/>
    <property type="match status" value="1"/>
</dbReference>
<feature type="region of interest" description="Disordered" evidence="1">
    <location>
        <begin position="1"/>
        <end position="22"/>
    </location>
</feature>
<gene>
    <name evidence="2" type="ORF">SAMN05421774_101796</name>
</gene>
<reference evidence="2 3" key="1">
    <citation type="submission" date="2017-01" db="EMBL/GenBank/DDBJ databases">
        <authorList>
            <person name="Mah S.A."/>
            <person name="Swanson W.J."/>
            <person name="Moy G.W."/>
            <person name="Vacquier V.D."/>
        </authorList>
    </citation>
    <scope>NUCLEOTIDE SEQUENCE [LARGE SCALE GENOMIC DNA]</scope>
    <source>
        <strain evidence="2 3">DSM 26375</strain>
    </source>
</reference>
<name>A0A1N7L072_9RHOB</name>
<organism evidence="2 3">
    <name type="scientific">Gemmobacter megaterium</name>
    <dbReference type="NCBI Taxonomy" id="1086013"/>
    <lineage>
        <taxon>Bacteria</taxon>
        <taxon>Pseudomonadati</taxon>
        <taxon>Pseudomonadota</taxon>
        <taxon>Alphaproteobacteria</taxon>
        <taxon>Rhodobacterales</taxon>
        <taxon>Paracoccaceae</taxon>
        <taxon>Gemmobacter</taxon>
    </lineage>
</organism>
<evidence type="ECO:0008006" key="4">
    <source>
        <dbReference type="Google" id="ProtNLM"/>
    </source>
</evidence>
<dbReference type="InterPro" id="IPR009061">
    <property type="entry name" value="DNA-bd_dom_put_sf"/>
</dbReference>
<protein>
    <recommendedName>
        <fullName evidence="4">Transcriptional regulator, AlpA family</fullName>
    </recommendedName>
</protein>
<dbReference type="EMBL" id="FTOT01000001">
    <property type="protein sequence ID" value="SIS67050.1"/>
    <property type="molecule type" value="Genomic_DNA"/>
</dbReference>
<dbReference type="OrthoDB" id="8452166at2"/>
<dbReference type="RefSeq" id="WP_076528862.1">
    <property type="nucleotide sequence ID" value="NZ_BMEH01000001.1"/>
</dbReference>
<evidence type="ECO:0000313" key="3">
    <source>
        <dbReference type="Proteomes" id="UP000186141"/>
    </source>
</evidence>
<sequence>MTKAERIGRKGQGVVGDRPPSFPSKATLAAELEISEDTVDSWVERGILPQPIRCGRTPRWSWAEVQAVLTRASQAADDPFMVGLRDVR</sequence>
<dbReference type="STRING" id="1086013.SAMN05421774_101796"/>
<evidence type="ECO:0000256" key="1">
    <source>
        <dbReference type="SAM" id="MobiDB-lite"/>
    </source>
</evidence>
<dbReference type="Proteomes" id="UP000186141">
    <property type="component" value="Unassembled WGS sequence"/>
</dbReference>
<dbReference type="AlphaFoldDB" id="A0A1N7L072"/>
<keyword evidence="3" id="KW-1185">Reference proteome</keyword>